<gene>
    <name evidence="3" type="ORF">EVOR1521_LOCUS1890</name>
</gene>
<organism evidence="3 4">
    <name type="scientific">Effrenium voratum</name>
    <dbReference type="NCBI Taxonomy" id="2562239"/>
    <lineage>
        <taxon>Eukaryota</taxon>
        <taxon>Sar</taxon>
        <taxon>Alveolata</taxon>
        <taxon>Dinophyceae</taxon>
        <taxon>Suessiales</taxon>
        <taxon>Symbiodiniaceae</taxon>
        <taxon>Effrenium</taxon>
    </lineage>
</organism>
<evidence type="ECO:0000313" key="3">
    <source>
        <dbReference type="EMBL" id="CAJ1371610.1"/>
    </source>
</evidence>
<evidence type="ECO:0000256" key="2">
    <source>
        <dbReference type="SAM" id="MobiDB-lite"/>
    </source>
</evidence>
<comment type="caution">
    <text evidence="3">The sequence shown here is derived from an EMBL/GenBank/DDBJ whole genome shotgun (WGS) entry which is preliminary data.</text>
</comment>
<feature type="region of interest" description="Disordered" evidence="2">
    <location>
        <begin position="1"/>
        <end position="43"/>
    </location>
</feature>
<dbReference type="EMBL" id="CAUJNA010000089">
    <property type="protein sequence ID" value="CAJ1371610.1"/>
    <property type="molecule type" value="Genomic_DNA"/>
</dbReference>
<dbReference type="AlphaFoldDB" id="A0AA36MKJ9"/>
<proteinExistence type="predicted"/>
<keyword evidence="4" id="KW-1185">Reference proteome</keyword>
<reference evidence="3" key="1">
    <citation type="submission" date="2023-08" db="EMBL/GenBank/DDBJ databases">
        <authorList>
            <person name="Chen Y."/>
            <person name="Shah S."/>
            <person name="Dougan E. K."/>
            <person name="Thang M."/>
            <person name="Chan C."/>
        </authorList>
    </citation>
    <scope>NUCLEOTIDE SEQUENCE</scope>
</reference>
<name>A0AA36MKJ9_9DINO</name>
<keyword evidence="1" id="KW-0175">Coiled coil</keyword>
<feature type="compositionally biased region" description="Basic and acidic residues" evidence="2">
    <location>
        <begin position="25"/>
        <end position="41"/>
    </location>
</feature>
<evidence type="ECO:0000313" key="4">
    <source>
        <dbReference type="Proteomes" id="UP001178507"/>
    </source>
</evidence>
<sequence>MLSEMFAHAQKGLQVKTPSNTPNARRRENHRDRGSPAHDEFQIMEPVTLQEPTLSRVPSVPSHVGGSPSAEKKALLAYNQLLEARLRAVTEENRGLRLQHQQDELHLRQSRELDRSMEAQSKARSKAALVFNAWFRVAAQAWRERWRAAEAAVVWQVESERTQHGHLLRAEEAERQSARLEAALERQQRRFAQEEHEAQEAQQQSWALQTSSMQVGKKVQALTEQLSRTEALLVEERHRLRHEERQAREMKLAMSDLQVAHDESREGLAQRLAKTEATLAEERMRADTSRMESKEAGRQLMALQSKVSDSSILENDSKELRQQLLAQQAAKVEAERQVGLLEVEVNKLSCKLRLSESELADAKSQEARHVRIATQEADARAEELEKRLRHMEEQRREADDAVLLAEAERQSATLRLHQAAAEVDMAKATAEAASLEARQLQDMVMKAKANGLSSSQDWSHYSLQSTCLTSDEEARSEMEEALAELRRWRLQGTPPKSGSVLQKGLKARICELERKVQAARAIRERGHQAGNSLAGIASAAVAAARDASSEARLLALEEELADAKEVQAAAEALMKELWTRPSSPGRTMDTLATNSPGSFKELADTVRQDDCQAAAFTSELLEALAQCRLELERARPE</sequence>
<dbReference type="Proteomes" id="UP001178507">
    <property type="component" value="Unassembled WGS sequence"/>
</dbReference>
<accession>A0AA36MKJ9</accession>
<feature type="coiled-coil region" evidence="1">
    <location>
        <begin position="317"/>
        <end position="491"/>
    </location>
</feature>
<feature type="coiled-coil region" evidence="1">
    <location>
        <begin position="168"/>
        <end position="285"/>
    </location>
</feature>
<protein>
    <submittedName>
        <fullName evidence="3">Uncharacterized protein</fullName>
    </submittedName>
</protein>
<evidence type="ECO:0000256" key="1">
    <source>
        <dbReference type="SAM" id="Coils"/>
    </source>
</evidence>